<dbReference type="EMBL" id="CP071060">
    <property type="protein sequence ID" value="QSI76134.1"/>
    <property type="molecule type" value="Genomic_DNA"/>
</dbReference>
<accession>A0ABX7M2Z3</accession>
<name>A0ABX7M2Z3_9RHOO</name>
<evidence type="ECO:0000259" key="3">
    <source>
        <dbReference type="PROSITE" id="PS51724"/>
    </source>
</evidence>
<dbReference type="InterPro" id="IPR036680">
    <property type="entry name" value="SPOR-like_sf"/>
</dbReference>
<feature type="domain" description="SPOR" evidence="3">
    <location>
        <begin position="169"/>
        <end position="239"/>
    </location>
</feature>
<reference evidence="4 5" key="1">
    <citation type="submission" date="2021-02" db="EMBL/GenBank/DDBJ databases">
        <title>Niveibacterium changnyeongensis HC41.</title>
        <authorList>
            <person name="Kang M."/>
        </authorList>
    </citation>
    <scope>NUCLEOTIDE SEQUENCE [LARGE SCALE GENOMIC DNA]</scope>
    <source>
        <strain evidence="4 5">HC41</strain>
    </source>
</reference>
<proteinExistence type="predicted"/>
<feature type="transmembrane region" description="Helical" evidence="2">
    <location>
        <begin position="18"/>
        <end position="39"/>
    </location>
</feature>
<dbReference type="Proteomes" id="UP000663570">
    <property type="component" value="Chromosome"/>
</dbReference>
<dbReference type="PROSITE" id="PS51724">
    <property type="entry name" value="SPOR"/>
    <property type="match status" value="1"/>
</dbReference>
<protein>
    <submittedName>
        <fullName evidence="4">SPOR domain-containing protein</fullName>
    </submittedName>
</protein>
<evidence type="ECO:0000313" key="5">
    <source>
        <dbReference type="Proteomes" id="UP000663570"/>
    </source>
</evidence>
<evidence type="ECO:0000256" key="1">
    <source>
        <dbReference type="SAM" id="MobiDB-lite"/>
    </source>
</evidence>
<dbReference type="SUPFAM" id="SSF110997">
    <property type="entry name" value="Sporulation related repeat"/>
    <property type="match status" value="1"/>
</dbReference>
<gene>
    <name evidence="4" type="ORF">JY500_16895</name>
</gene>
<dbReference type="Pfam" id="PF05036">
    <property type="entry name" value="SPOR"/>
    <property type="match status" value="1"/>
</dbReference>
<evidence type="ECO:0000256" key="2">
    <source>
        <dbReference type="SAM" id="Phobius"/>
    </source>
</evidence>
<dbReference type="InterPro" id="IPR007730">
    <property type="entry name" value="SPOR-like_dom"/>
</dbReference>
<dbReference type="Gene3D" id="3.30.70.1070">
    <property type="entry name" value="Sporulation related repeat"/>
    <property type="match status" value="1"/>
</dbReference>
<dbReference type="RefSeq" id="WP_206253901.1">
    <property type="nucleotide sequence ID" value="NZ_CP071060.1"/>
</dbReference>
<evidence type="ECO:0000313" key="4">
    <source>
        <dbReference type="EMBL" id="QSI76134.1"/>
    </source>
</evidence>
<feature type="region of interest" description="Disordered" evidence="1">
    <location>
        <begin position="93"/>
        <end position="150"/>
    </location>
</feature>
<keyword evidence="2" id="KW-0812">Transmembrane</keyword>
<sequence length="242" mass="24803">MAPARPAAPPENDERRQLLMRGGVAAAVVGALLVGLLVWERTAQEPAPTVEPKAAVVPTPAQIRAASGDAAPVAQSAVMVEASAPVPAAVVETPTQSEPASADVAEETRGVAAPEPAPEPVLPHPSRKPASAAAESSGGRVHLQAEATTPAPTPRLVVQTEPAPAGVKPPPGRAFALQAGVFSTPKNAEDLRARLELAGIPAQLETRVVVGPFRTRQDAEQAQSKLKALGLTRGQLVTVKQP</sequence>
<keyword evidence="5" id="KW-1185">Reference proteome</keyword>
<keyword evidence="2" id="KW-1133">Transmembrane helix</keyword>
<organism evidence="4 5">
    <name type="scientific">Niveibacterium microcysteis</name>
    <dbReference type="NCBI Taxonomy" id="2811415"/>
    <lineage>
        <taxon>Bacteria</taxon>
        <taxon>Pseudomonadati</taxon>
        <taxon>Pseudomonadota</taxon>
        <taxon>Betaproteobacteria</taxon>
        <taxon>Rhodocyclales</taxon>
        <taxon>Rhodocyclaceae</taxon>
        <taxon>Niveibacterium</taxon>
    </lineage>
</organism>
<keyword evidence="2" id="KW-0472">Membrane</keyword>